<evidence type="ECO:0000256" key="1">
    <source>
        <dbReference type="SAM" id="MobiDB-lite"/>
    </source>
</evidence>
<evidence type="ECO:0000313" key="3">
    <source>
        <dbReference type="EMBL" id="QHW35818.1"/>
    </source>
</evidence>
<dbReference type="GO" id="GO:0006260">
    <property type="term" value="P:DNA replication"/>
    <property type="evidence" value="ECO:0007669"/>
    <property type="project" value="InterPro"/>
</dbReference>
<reference evidence="3 4" key="1">
    <citation type="submission" date="2020-02" db="EMBL/GenBank/DDBJ databases">
        <title>Paenibacillus sp. nov., isolated from rhizosphere soil of tomato.</title>
        <authorList>
            <person name="Weon H.-Y."/>
            <person name="Lee S.A."/>
        </authorList>
    </citation>
    <scope>NUCLEOTIDE SEQUENCE [LARGE SCALE GENOMIC DNA]</scope>
    <source>
        <strain evidence="3 4">14171R-81</strain>
        <plasmid evidence="3 4">unnamed2</plasmid>
    </source>
</reference>
<dbReference type="Proteomes" id="UP000479114">
    <property type="component" value="Plasmid unnamed2"/>
</dbReference>
<dbReference type="Pfam" id="PF04492">
    <property type="entry name" value="Phage_rep_O"/>
    <property type="match status" value="1"/>
</dbReference>
<geneLocation type="plasmid" evidence="3 4">
    <name>unnamed2</name>
</geneLocation>
<feature type="domain" description="Bacteriophage lambda Replication protein O N-terminal" evidence="2">
    <location>
        <begin position="10"/>
        <end position="88"/>
    </location>
</feature>
<dbReference type="EMBL" id="CP048288">
    <property type="protein sequence ID" value="QHW35818.1"/>
    <property type="molecule type" value="Genomic_DNA"/>
</dbReference>
<evidence type="ECO:0000313" key="4">
    <source>
        <dbReference type="Proteomes" id="UP000479114"/>
    </source>
</evidence>
<keyword evidence="4" id="KW-1185">Reference proteome</keyword>
<organism evidence="3 4">
    <name type="scientific">Paenibacillus rhizovicinus</name>
    <dbReference type="NCBI Taxonomy" id="2704463"/>
    <lineage>
        <taxon>Bacteria</taxon>
        <taxon>Bacillati</taxon>
        <taxon>Bacillota</taxon>
        <taxon>Bacilli</taxon>
        <taxon>Bacillales</taxon>
        <taxon>Paenibacillaceae</taxon>
        <taxon>Paenibacillus</taxon>
    </lineage>
</organism>
<feature type="compositionally biased region" description="Basic and acidic residues" evidence="1">
    <location>
        <begin position="128"/>
        <end position="140"/>
    </location>
</feature>
<accession>A0A6C0PBC1</accession>
<keyword evidence="3" id="KW-0614">Plasmid</keyword>
<dbReference type="KEGG" id="prz:GZH47_33540"/>
<dbReference type="Gene3D" id="1.10.10.10">
    <property type="entry name" value="Winged helix-like DNA-binding domain superfamily/Winged helix DNA-binding domain"/>
    <property type="match status" value="1"/>
</dbReference>
<protein>
    <submittedName>
        <fullName evidence="3">Helix-turn-helix domain-containing protein</fullName>
    </submittedName>
</protein>
<gene>
    <name evidence="3" type="ORF">GZH47_33540</name>
</gene>
<dbReference type="AlphaFoldDB" id="A0A6C0PBC1"/>
<dbReference type="RefSeq" id="WP_162645952.1">
    <property type="nucleotide sequence ID" value="NZ_CP048288.1"/>
</dbReference>
<dbReference type="InterPro" id="IPR006497">
    <property type="entry name" value="Phage_lambda_VrpO_N"/>
</dbReference>
<feature type="region of interest" description="Disordered" evidence="1">
    <location>
        <begin position="124"/>
        <end position="207"/>
    </location>
</feature>
<proteinExistence type="predicted"/>
<feature type="compositionally biased region" description="Polar residues" evidence="1">
    <location>
        <begin position="188"/>
        <end position="201"/>
    </location>
</feature>
<name>A0A6C0PBC1_9BACL</name>
<sequence>MHENFKGFSIPSGFTQTPNEFYDLIMRNELSLIEIRLLSFMMRFTFGWRKDGYCLQFSLNDLVKYLGFDKKQASNAIKQCTEKGYIEQNNLHGHNFYRLVMDETTQVEWTYDFDWKKVVNWGEIDNPSSKKDNRGSKKDNPGGQIDNPGGGKDNPGGINDNTGSEKATNDGVKLTTEGSQNHPDEVGKSTTPESPSAQAGQGSDDALNKSINILDFKDSRNRSFEEEDEESIYSQMGKDCFIEEVSSKIRLPQAFTDKVLKEIEWDKYTPVAVQRAAVKFRQGFKTGKIDKNPFVWFKSTLDNEEVLYTNEFYNMR</sequence>
<evidence type="ECO:0000259" key="2">
    <source>
        <dbReference type="Pfam" id="PF04492"/>
    </source>
</evidence>
<dbReference type="InterPro" id="IPR036388">
    <property type="entry name" value="WH-like_DNA-bd_sf"/>
</dbReference>